<evidence type="ECO:0000313" key="3">
    <source>
        <dbReference type="Proteomes" id="UP000006233"/>
    </source>
</evidence>
<dbReference type="PROSITE" id="PS50088">
    <property type="entry name" value="ANK_REPEAT"/>
    <property type="match status" value="1"/>
</dbReference>
<dbReference type="AlphaFoldDB" id="C9MYF2"/>
<dbReference type="HOGENOM" id="CLU_126395_0_0_0"/>
<dbReference type="EMBL" id="ACVB02000010">
    <property type="protein sequence ID" value="EEX74532.1"/>
    <property type="molecule type" value="Genomic_DNA"/>
</dbReference>
<dbReference type="eggNOG" id="COG0666">
    <property type="taxonomic scope" value="Bacteria"/>
</dbReference>
<evidence type="ECO:0000256" key="1">
    <source>
        <dbReference type="PROSITE-ProRule" id="PRU00023"/>
    </source>
</evidence>
<sequence length="187" mass="21622">MIYMSKYSTLFAATLLGTYEDFREMFKEGAQYKKDTVGDTLLQTALTNSKPEEKYKIANFLINKGADVKVVSKDGATLFFELFLYGSEDIIKTTMLCKTLLEKGADITPLYKPHKTVMFKNIFNYDLVPEIEMIPLYDLIFSQKGLKLLKKDKWGLTVLEFAKKGNKHIGVKYMEDYIKKYNLKEEV</sequence>
<protein>
    <submittedName>
        <fullName evidence="2">Uncharacterized protein</fullName>
    </submittedName>
</protein>
<dbReference type="SUPFAM" id="SSF48403">
    <property type="entry name" value="Ankyrin repeat"/>
    <property type="match status" value="1"/>
</dbReference>
<keyword evidence="1" id="KW-0040">ANK repeat</keyword>
<dbReference type="Proteomes" id="UP000006233">
    <property type="component" value="Unassembled WGS sequence"/>
</dbReference>
<proteinExistence type="predicted"/>
<name>C9MYF2_9FUSO</name>
<organism evidence="2 3">
    <name type="scientific">Leptotrichia hofstadii F0254</name>
    <dbReference type="NCBI Taxonomy" id="634994"/>
    <lineage>
        <taxon>Bacteria</taxon>
        <taxon>Fusobacteriati</taxon>
        <taxon>Fusobacteriota</taxon>
        <taxon>Fusobacteriia</taxon>
        <taxon>Fusobacteriales</taxon>
        <taxon>Leptotrichiaceae</taxon>
        <taxon>Leptotrichia</taxon>
    </lineage>
</organism>
<feature type="repeat" description="ANK" evidence="1">
    <location>
        <begin position="37"/>
        <end position="73"/>
    </location>
</feature>
<comment type="caution">
    <text evidence="2">The sequence shown here is derived from an EMBL/GenBank/DDBJ whole genome shotgun (WGS) entry which is preliminary data.</text>
</comment>
<accession>C9MYF2</accession>
<dbReference type="InterPro" id="IPR002110">
    <property type="entry name" value="Ankyrin_rpt"/>
</dbReference>
<dbReference type="Gene3D" id="1.25.40.20">
    <property type="entry name" value="Ankyrin repeat-containing domain"/>
    <property type="match status" value="1"/>
</dbReference>
<evidence type="ECO:0000313" key="2">
    <source>
        <dbReference type="EMBL" id="EEX74532.1"/>
    </source>
</evidence>
<gene>
    <name evidence="2" type="ORF">GCWU000323_01579</name>
</gene>
<reference evidence="2 3" key="1">
    <citation type="submission" date="2009-09" db="EMBL/GenBank/DDBJ databases">
        <authorList>
            <person name="Weinstock G."/>
            <person name="Sodergren E."/>
            <person name="Clifton S."/>
            <person name="Fulton L."/>
            <person name="Fulton B."/>
            <person name="Courtney L."/>
            <person name="Fronick C."/>
            <person name="Harrison M."/>
            <person name="Strong C."/>
            <person name="Farmer C."/>
            <person name="Delahaunty K."/>
            <person name="Markovic C."/>
            <person name="Hall O."/>
            <person name="Minx P."/>
            <person name="Tomlinson C."/>
            <person name="Mitreva M."/>
            <person name="Nelson J."/>
            <person name="Hou S."/>
            <person name="Wollam A."/>
            <person name="Pepin K.H."/>
            <person name="Johnson M."/>
            <person name="Bhonagiri V."/>
            <person name="Nash W.E."/>
            <person name="Warren W."/>
            <person name="Chinwalla A."/>
            <person name="Mardis E.R."/>
            <person name="Wilson R.K."/>
        </authorList>
    </citation>
    <scope>NUCLEOTIDE SEQUENCE [LARGE SCALE GENOMIC DNA]</scope>
    <source>
        <strain evidence="2 3">F0254</strain>
    </source>
</reference>
<dbReference type="InterPro" id="IPR036770">
    <property type="entry name" value="Ankyrin_rpt-contain_sf"/>
</dbReference>
<dbReference type="STRING" id="634994.GCWU000323_01579"/>